<dbReference type="PANTHER" id="PTHR23022:SF135">
    <property type="entry name" value="SI:DKEY-77F5.3"/>
    <property type="match status" value="1"/>
</dbReference>
<evidence type="ECO:0008006" key="3">
    <source>
        <dbReference type="Google" id="ProtNLM"/>
    </source>
</evidence>
<dbReference type="PANTHER" id="PTHR23022">
    <property type="entry name" value="TRANSPOSABLE ELEMENT-RELATED"/>
    <property type="match status" value="1"/>
</dbReference>
<dbReference type="Ensembl" id="ENSOTST00005156733.1">
    <property type="protein sequence ID" value="ENSOTSP00005112879.1"/>
    <property type="gene ID" value="ENSOTSG00005060039.1"/>
</dbReference>
<dbReference type="Proteomes" id="UP000694402">
    <property type="component" value="Unassembled WGS sequence"/>
</dbReference>
<dbReference type="InterPro" id="IPR052338">
    <property type="entry name" value="Transposase_5"/>
</dbReference>
<reference evidence="1" key="2">
    <citation type="submission" date="2025-08" db="UniProtKB">
        <authorList>
            <consortium name="Ensembl"/>
        </authorList>
    </citation>
    <scope>IDENTIFICATION</scope>
</reference>
<evidence type="ECO:0000313" key="1">
    <source>
        <dbReference type="Ensembl" id="ENSOTSP00005112879.1"/>
    </source>
</evidence>
<reference evidence="1" key="3">
    <citation type="submission" date="2025-09" db="UniProtKB">
        <authorList>
            <consortium name="Ensembl"/>
        </authorList>
    </citation>
    <scope>IDENTIFICATION</scope>
</reference>
<sequence length="252" mass="29074">MKPSSVQRNNNTMSNTGSLVEEEWEKVMWSDETKIELFGLNSTRRVWRKKKDEYNPKNTIPTMQHGDRNIILWGCFSAKGTGRLHRIEGRMDGAMYREILANNLLPSVRGRGMGRGWVFQHDNDPKHTARATKEWLRKKHLKVLEWPRPEPNRKSLEGVESPYCPETAPKPEGSGEGLYGGVGQNPCCSVCKPGQELQETYDLCNCKQRFLYQILGSAFLMYQIIMSCNKMQINYLKIIQFWIFVLDSVSHS</sequence>
<dbReference type="InterPro" id="IPR036397">
    <property type="entry name" value="RNaseH_sf"/>
</dbReference>
<evidence type="ECO:0000313" key="2">
    <source>
        <dbReference type="Proteomes" id="UP000694402"/>
    </source>
</evidence>
<proteinExistence type="predicted"/>
<dbReference type="GO" id="GO:0003676">
    <property type="term" value="F:nucleic acid binding"/>
    <property type="evidence" value="ECO:0007669"/>
    <property type="project" value="InterPro"/>
</dbReference>
<keyword evidence="2" id="KW-1185">Reference proteome</keyword>
<name>A0AAZ3PAH5_ONCTS</name>
<dbReference type="GeneTree" id="ENSGT01140000282575"/>
<accession>A0AAZ3PAH5</accession>
<reference evidence="2" key="1">
    <citation type="journal article" date="2018" name="PLoS ONE">
        <title>Chinook salmon (Oncorhynchus tshawytscha) genome and transcriptome.</title>
        <authorList>
            <person name="Christensen K.A."/>
            <person name="Leong J.S."/>
            <person name="Sakhrani D."/>
            <person name="Biagi C.A."/>
            <person name="Minkley D.R."/>
            <person name="Withler R.E."/>
            <person name="Rondeau E.B."/>
            <person name="Koop B.F."/>
            <person name="Devlin R.H."/>
        </authorList>
    </citation>
    <scope>NUCLEOTIDE SEQUENCE [LARGE SCALE GENOMIC DNA]</scope>
</reference>
<dbReference type="Gene3D" id="3.30.420.10">
    <property type="entry name" value="Ribonuclease H-like superfamily/Ribonuclease H"/>
    <property type="match status" value="1"/>
</dbReference>
<organism evidence="1 2">
    <name type="scientific">Oncorhynchus tshawytscha</name>
    <name type="common">Chinook salmon</name>
    <name type="synonym">Salmo tshawytscha</name>
    <dbReference type="NCBI Taxonomy" id="74940"/>
    <lineage>
        <taxon>Eukaryota</taxon>
        <taxon>Metazoa</taxon>
        <taxon>Chordata</taxon>
        <taxon>Craniata</taxon>
        <taxon>Vertebrata</taxon>
        <taxon>Euteleostomi</taxon>
        <taxon>Actinopterygii</taxon>
        <taxon>Neopterygii</taxon>
        <taxon>Teleostei</taxon>
        <taxon>Protacanthopterygii</taxon>
        <taxon>Salmoniformes</taxon>
        <taxon>Salmonidae</taxon>
        <taxon>Salmoninae</taxon>
        <taxon>Oncorhynchus</taxon>
    </lineage>
</organism>
<dbReference type="AlphaFoldDB" id="A0AAZ3PAH5"/>
<protein>
    <recommendedName>
        <fullName evidence="3">Transposase</fullName>
    </recommendedName>
</protein>